<evidence type="ECO:0000313" key="3">
    <source>
        <dbReference type="EMBL" id="KAJ8910699.1"/>
    </source>
</evidence>
<gene>
    <name evidence="3" type="ORF">NQ315_002026</name>
</gene>
<reference evidence="3 4" key="1">
    <citation type="journal article" date="2023" name="Insect Mol. Biol.">
        <title>Genome sequencing provides insights into the evolution of gene families encoding plant cell wall-degrading enzymes in longhorned beetles.</title>
        <authorList>
            <person name="Shin N.R."/>
            <person name="Okamura Y."/>
            <person name="Kirsch R."/>
            <person name="Pauchet Y."/>
        </authorList>
    </citation>
    <scope>NUCLEOTIDE SEQUENCE [LARGE SCALE GENOMIC DNA]</scope>
    <source>
        <strain evidence="3">EAD_L_NR</strain>
    </source>
</reference>
<comment type="caution">
    <text evidence="3">The sequence shown here is derived from an EMBL/GenBank/DDBJ whole genome shotgun (WGS) entry which is preliminary data.</text>
</comment>
<keyword evidence="1" id="KW-1133">Transmembrane helix</keyword>
<feature type="signal peptide" evidence="2">
    <location>
        <begin position="1"/>
        <end position="15"/>
    </location>
</feature>
<evidence type="ECO:0000313" key="4">
    <source>
        <dbReference type="Proteomes" id="UP001159042"/>
    </source>
</evidence>
<accession>A0AAV8V9B4</accession>
<keyword evidence="4" id="KW-1185">Reference proteome</keyword>
<dbReference type="EMBL" id="JANEYG010000260">
    <property type="protein sequence ID" value="KAJ8910699.1"/>
    <property type="molecule type" value="Genomic_DNA"/>
</dbReference>
<feature type="chain" id="PRO_5043765244" evidence="2">
    <location>
        <begin position="16"/>
        <end position="136"/>
    </location>
</feature>
<dbReference type="Pfam" id="PF07898">
    <property type="entry name" value="DUF1676"/>
    <property type="match status" value="1"/>
</dbReference>
<feature type="transmembrane region" description="Helical" evidence="1">
    <location>
        <begin position="77"/>
        <end position="97"/>
    </location>
</feature>
<keyword evidence="2" id="KW-0732">Signal</keyword>
<protein>
    <submittedName>
        <fullName evidence="3">Uncharacterized protein</fullName>
    </submittedName>
</protein>
<proteinExistence type="predicted"/>
<evidence type="ECO:0000256" key="2">
    <source>
        <dbReference type="SAM" id="SignalP"/>
    </source>
</evidence>
<dbReference type="InterPro" id="IPR012464">
    <property type="entry name" value="DUF1676"/>
</dbReference>
<dbReference type="AlphaFoldDB" id="A0AAV8V9B4"/>
<evidence type="ECO:0000256" key="1">
    <source>
        <dbReference type="SAM" id="Phobius"/>
    </source>
</evidence>
<organism evidence="3 4">
    <name type="scientific">Exocentrus adspersus</name>
    <dbReference type="NCBI Taxonomy" id="1586481"/>
    <lineage>
        <taxon>Eukaryota</taxon>
        <taxon>Metazoa</taxon>
        <taxon>Ecdysozoa</taxon>
        <taxon>Arthropoda</taxon>
        <taxon>Hexapoda</taxon>
        <taxon>Insecta</taxon>
        <taxon>Pterygota</taxon>
        <taxon>Neoptera</taxon>
        <taxon>Endopterygota</taxon>
        <taxon>Coleoptera</taxon>
        <taxon>Polyphaga</taxon>
        <taxon>Cucujiformia</taxon>
        <taxon>Chrysomeloidea</taxon>
        <taxon>Cerambycidae</taxon>
        <taxon>Lamiinae</taxon>
        <taxon>Acanthocinini</taxon>
        <taxon>Exocentrus</taxon>
    </lineage>
</organism>
<keyword evidence="1" id="KW-0472">Membrane</keyword>
<name>A0AAV8V9B4_9CUCU</name>
<sequence>MEIVLVLLVFNCVICELNLENCCNGTKQLTSWEGSWTIFPTATTWSLRTRIPMLADFSDSSRQARGKYKIKKKYKKYFLPLLLAYKLKFFTLIPVLIGGLVLLTGATGLAGFFFALFAAVMGLKSGHQRSKWRSLI</sequence>
<dbReference type="Proteomes" id="UP001159042">
    <property type="component" value="Unassembled WGS sequence"/>
</dbReference>
<feature type="transmembrane region" description="Helical" evidence="1">
    <location>
        <begin position="103"/>
        <end position="123"/>
    </location>
</feature>
<keyword evidence="1" id="KW-0812">Transmembrane</keyword>